<dbReference type="Pfam" id="PF13749">
    <property type="entry name" value="HATPase_c_4"/>
    <property type="match status" value="1"/>
</dbReference>
<dbReference type="InterPro" id="IPR038475">
    <property type="entry name" value="RecG_C_sf"/>
</dbReference>
<reference evidence="2" key="1">
    <citation type="submission" date="2020-10" db="EMBL/GenBank/DDBJ databases">
        <authorList>
            <person name="Gilroy R."/>
        </authorList>
    </citation>
    <scope>NUCLEOTIDE SEQUENCE</scope>
    <source>
        <strain evidence="2">ChiHjej13B12-12457</strain>
    </source>
</reference>
<name>A0A9D1E0U2_9BACT</name>
<dbReference type="Gene3D" id="3.30.565.60">
    <property type="match status" value="1"/>
</dbReference>
<sequence>MDIKTLDDINKLIVSDAETDSVEYKETTGQLERGMETLCAFLNKDGGTVLFGINDKKKVIGQEVADTTKRNIADAINRLEPAAAVQITYIPIPNSKKKVIVLHVEDSRRNRPFSYKGRPYMRVESVTSTMPQSKYNELLLKREETRHGWETYPNPELKLSDLDEEEIRKTVRLGIESGRLPETTGNEIPGILEKLNILENGILNNAAAILFAKRKLAQYPQNLLRLARFKGTDKTVFTDNQRVHGNLFQLLDAAMAFIFKHLSMSGTTETLEREEHLEIPYKAIREAVINSLCHRSYRDAGGSVAIAVYDDRLEIENPGSFPSGWDMARIRSEHGSKPRNPLIADTLYIRKVLESWGRGINLIIDECQKAGLPEPE</sequence>
<dbReference type="InterPro" id="IPR007421">
    <property type="entry name" value="Schlafen_AlbA_2_dom"/>
</dbReference>
<evidence type="ECO:0000313" key="3">
    <source>
        <dbReference type="Proteomes" id="UP000886744"/>
    </source>
</evidence>
<protein>
    <submittedName>
        <fullName evidence="2">DNA binding domain-containing protein</fullName>
    </submittedName>
</protein>
<comment type="caution">
    <text evidence="2">The sequence shown here is derived from an EMBL/GenBank/DDBJ whole genome shotgun (WGS) entry which is preliminary data.</text>
</comment>
<reference evidence="2" key="2">
    <citation type="journal article" date="2021" name="PeerJ">
        <title>Extensive microbial diversity within the chicken gut microbiome revealed by metagenomics and culture.</title>
        <authorList>
            <person name="Gilroy R."/>
            <person name="Ravi A."/>
            <person name="Getino M."/>
            <person name="Pursley I."/>
            <person name="Horton D.L."/>
            <person name="Alikhan N.F."/>
            <person name="Baker D."/>
            <person name="Gharbi K."/>
            <person name="Hall N."/>
            <person name="Watson M."/>
            <person name="Adriaenssens E.M."/>
            <person name="Foster-Nyarko E."/>
            <person name="Jarju S."/>
            <person name="Secka A."/>
            <person name="Antonio M."/>
            <person name="Oren A."/>
            <person name="Chaudhuri R.R."/>
            <person name="La Ragione R."/>
            <person name="Hildebrand F."/>
            <person name="Pallen M.J."/>
        </authorList>
    </citation>
    <scope>NUCLEOTIDE SEQUENCE</scope>
    <source>
        <strain evidence="2">ChiHjej13B12-12457</strain>
    </source>
</reference>
<gene>
    <name evidence="2" type="ORF">IAC94_03785</name>
</gene>
<dbReference type="Proteomes" id="UP000886744">
    <property type="component" value="Unassembled WGS sequence"/>
</dbReference>
<accession>A0A9D1E0U2</accession>
<dbReference type="InterPro" id="IPR038461">
    <property type="entry name" value="Schlafen_AlbA_2_dom_sf"/>
</dbReference>
<dbReference type="Pfam" id="PF04326">
    <property type="entry name" value="SLFN_AlbA_2"/>
    <property type="match status" value="1"/>
</dbReference>
<evidence type="ECO:0000259" key="1">
    <source>
        <dbReference type="Pfam" id="PF04326"/>
    </source>
</evidence>
<feature type="domain" description="Schlafen AlbA-2" evidence="1">
    <location>
        <begin position="18"/>
        <end position="129"/>
    </location>
</feature>
<dbReference type="PANTHER" id="PTHR30595:SF6">
    <property type="entry name" value="SCHLAFEN ALBA-2 DOMAIN-CONTAINING PROTEIN"/>
    <property type="match status" value="1"/>
</dbReference>
<dbReference type="Gene3D" id="3.30.950.30">
    <property type="entry name" value="Schlafen, AAA domain"/>
    <property type="match status" value="1"/>
</dbReference>
<evidence type="ECO:0000313" key="2">
    <source>
        <dbReference type="EMBL" id="HIR62630.1"/>
    </source>
</evidence>
<dbReference type="PANTHER" id="PTHR30595">
    <property type="entry name" value="GLPR-RELATED TRANSCRIPTIONAL REPRESSOR"/>
    <property type="match status" value="1"/>
</dbReference>
<organism evidence="2 3">
    <name type="scientific">Candidatus Coprenecus avistercoris</name>
    <dbReference type="NCBI Taxonomy" id="2840730"/>
    <lineage>
        <taxon>Bacteria</taxon>
        <taxon>Pseudomonadati</taxon>
        <taxon>Bacteroidota</taxon>
        <taxon>Bacteroidia</taxon>
        <taxon>Bacteroidales</taxon>
        <taxon>Rikenellaceae</taxon>
        <taxon>Rikenellaceae incertae sedis</taxon>
        <taxon>Candidatus Coprenecus</taxon>
    </lineage>
</organism>
<dbReference type="EMBL" id="DVHI01000046">
    <property type="protein sequence ID" value="HIR62630.1"/>
    <property type="molecule type" value="Genomic_DNA"/>
</dbReference>
<dbReference type="AlphaFoldDB" id="A0A9D1E0U2"/>
<proteinExistence type="predicted"/>
<feature type="non-terminal residue" evidence="2">
    <location>
        <position position="376"/>
    </location>
</feature>